<comment type="cofactor">
    <cofactor evidence="7">
        <name>FMN</name>
        <dbReference type="ChEBI" id="CHEBI:58210"/>
    </cofactor>
    <text evidence="7">Binds 1 FMN non-covalently per subunit.</text>
</comment>
<dbReference type="SUPFAM" id="SSF52218">
    <property type="entry name" value="Flavoproteins"/>
    <property type="match status" value="1"/>
</dbReference>
<dbReference type="EC" id="1.3.5.3" evidence="7"/>
<dbReference type="GO" id="GO:0070819">
    <property type="term" value="F:menaquinone-dependent protoporphyrinogen oxidase activity"/>
    <property type="evidence" value="ECO:0007669"/>
    <property type="project" value="UniProtKB-UniRule"/>
</dbReference>
<dbReference type="NCBIfam" id="NF008316">
    <property type="entry name" value="PRK11104.1"/>
    <property type="match status" value="1"/>
</dbReference>
<dbReference type="Pfam" id="PF12724">
    <property type="entry name" value="Flavodoxin_5"/>
    <property type="match status" value="1"/>
</dbReference>
<name>A0A411PI92_9GAMM</name>
<sequence length="179" mass="20554">MANILVIYYSRGGHTAQISRAIAQQITAGEHQCDVINLVEHKGEINWQQYDAVALGACVLYGSYHKSVFEFCRRHHEQLASLPNSFFCVNVVARKPEKRIPENNKYLQKFIELSDWKPQDVKIIAGKVDYPSWTWYDSLAIKLIMKMTDGPTDSKAVIDYTDWDDVKLYADHICQLTKA</sequence>
<evidence type="ECO:0000256" key="5">
    <source>
        <dbReference type="ARBA" id="ARBA00023136"/>
    </source>
</evidence>
<evidence type="ECO:0000256" key="2">
    <source>
        <dbReference type="ARBA" id="ARBA00022643"/>
    </source>
</evidence>
<comment type="catalytic activity">
    <reaction evidence="7">
        <text>protoporphyrinogen IX + 3 a menaquinone = protoporphyrin IX + 3 a menaquinol</text>
        <dbReference type="Rhea" id="RHEA:27409"/>
        <dbReference type="Rhea" id="RHEA-COMP:9537"/>
        <dbReference type="Rhea" id="RHEA-COMP:9539"/>
        <dbReference type="ChEBI" id="CHEBI:16374"/>
        <dbReference type="ChEBI" id="CHEBI:18151"/>
        <dbReference type="ChEBI" id="CHEBI:57306"/>
        <dbReference type="ChEBI" id="CHEBI:57307"/>
        <dbReference type="EC" id="1.3.5.3"/>
    </reaction>
</comment>
<feature type="domain" description="Flavodoxin" evidence="8">
    <location>
        <begin position="5"/>
        <end position="154"/>
    </location>
</feature>
<proteinExistence type="inferred from homology"/>
<dbReference type="RefSeq" id="WP_130599825.1">
    <property type="nucleotide sequence ID" value="NZ_CP036200.1"/>
</dbReference>
<protein>
    <recommendedName>
        <fullName evidence="7">Protoporphyrinogen IX dehydrogenase [quinone]</fullName>
        <ecNumber evidence="7">1.3.5.3</ecNumber>
    </recommendedName>
    <alternativeName>
        <fullName evidence="7">Protoporphyrinogen IX dehydrogenase [menaquinone]</fullName>
    </alternativeName>
    <alternativeName>
        <fullName evidence="7">Protoporphyrinogen IX dehydrogenase [ubiquinone]</fullName>
    </alternativeName>
    <alternativeName>
        <fullName evidence="7">Protoporphyrinogen oxidase</fullName>
        <shortName evidence="7">PPO</shortName>
    </alternativeName>
</protein>
<gene>
    <name evidence="7" type="primary">hemG</name>
    <name evidence="9" type="ORF">EXU30_10455</name>
</gene>
<evidence type="ECO:0000256" key="4">
    <source>
        <dbReference type="ARBA" id="ARBA00023002"/>
    </source>
</evidence>
<dbReference type="EMBL" id="CP036200">
    <property type="protein sequence ID" value="QBF83070.1"/>
    <property type="molecule type" value="Genomic_DNA"/>
</dbReference>
<dbReference type="InterPro" id="IPR029039">
    <property type="entry name" value="Flavoprotein-like_sf"/>
</dbReference>
<dbReference type="OrthoDB" id="9795729at2"/>
<evidence type="ECO:0000256" key="1">
    <source>
        <dbReference type="ARBA" id="ARBA00022630"/>
    </source>
</evidence>
<keyword evidence="7" id="KW-1003">Cell membrane</keyword>
<dbReference type="UniPathway" id="UPA00251">
    <property type="reaction ID" value="UER00324"/>
</dbReference>
<comment type="catalytic activity">
    <reaction evidence="7">
        <text>protoporphyrinogen IX + 3 a ubiquinone = protoporphyrin IX + 3 a ubiquinol</text>
        <dbReference type="Rhea" id="RHEA:63936"/>
        <dbReference type="Rhea" id="RHEA-COMP:9565"/>
        <dbReference type="Rhea" id="RHEA-COMP:9566"/>
        <dbReference type="ChEBI" id="CHEBI:16389"/>
        <dbReference type="ChEBI" id="CHEBI:17976"/>
        <dbReference type="ChEBI" id="CHEBI:57306"/>
        <dbReference type="ChEBI" id="CHEBI:57307"/>
    </reaction>
</comment>
<evidence type="ECO:0000256" key="6">
    <source>
        <dbReference type="ARBA" id="ARBA00023244"/>
    </source>
</evidence>
<evidence type="ECO:0000313" key="9">
    <source>
        <dbReference type="EMBL" id="QBF83070.1"/>
    </source>
</evidence>
<dbReference type="InterPro" id="IPR026816">
    <property type="entry name" value="Flavodoxin_dom"/>
</dbReference>
<dbReference type="GO" id="GO:0006782">
    <property type="term" value="P:protoporphyrinogen IX biosynthetic process"/>
    <property type="evidence" value="ECO:0007669"/>
    <property type="project" value="UniProtKB-UniRule"/>
</dbReference>
<evidence type="ECO:0000256" key="7">
    <source>
        <dbReference type="HAMAP-Rule" id="MF_00853"/>
    </source>
</evidence>
<dbReference type="Proteomes" id="UP000291106">
    <property type="component" value="Chromosome"/>
</dbReference>
<comment type="similarity">
    <text evidence="7">Belongs to the HemG family.</text>
</comment>
<keyword evidence="5" id="KW-0472">Membrane</keyword>
<dbReference type="KEGG" id="smai:EXU30_10455"/>
<dbReference type="PANTHER" id="PTHR38030">
    <property type="entry name" value="PROTOPORPHYRINOGEN IX DEHYDROGENASE [MENAQUINONE]"/>
    <property type="match status" value="1"/>
</dbReference>
<keyword evidence="10" id="KW-1185">Reference proteome</keyword>
<comment type="subcellular location">
    <subcellularLocation>
        <location evidence="7">Cell membrane</location>
        <topology evidence="7">Peripheral membrane protein</topology>
    </subcellularLocation>
</comment>
<evidence type="ECO:0000313" key="10">
    <source>
        <dbReference type="Proteomes" id="UP000291106"/>
    </source>
</evidence>
<reference evidence="9 10" key="1">
    <citation type="submission" date="2019-02" db="EMBL/GenBank/DDBJ databases">
        <title>Shewanella sp. D4-2 isolated from Dokdo Island.</title>
        <authorList>
            <person name="Baek K."/>
        </authorList>
    </citation>
    <scope>NUCLEOTIDE SEQUENCE [LARGE SCALE GENOMIC DNA]</scope>
    <source>
        <strain evidence="9 10">D4-2</strain>
    </source>
</reference>
<keyword evidence="6 7" id="KW-0627">Porphyrin biosynthesis</keyword>
<dbReference type="GO" id="GO:0005886">
    <property type="term" value="C:plasma membrane"/>
    <property type="evidence" value="ECO:0007669"/>
    <property type="project" value="UniProtKB-SubCell"/>
</dbReference>
<dbReference type="GO" id="GO:0004729">
    <property type="term" value="F:oxygen-dependent protoporphyrinogen oxidase activity"/>
    <property type="evidence" value="ECO:0007669"/>
    <property type="project" value="InterPro"/>
</dbReference>
<dbReference type="AlphaFoldDB" id="A0A411PI92"/>
<dbReference type="Gene3D" id="3.40.50.360">
    <property type="match status" value="1"/>
</dbReference>
<dbReference type="InterPro" id="IPR052200">
    <property type="entry name" value="Protoporphyrinogen_IX_DH"/>
</dbReference>
<comment type="pathway">
    <text evidence="7">Porphyrin-containing compound metabolism; protoporphyrin-IX biosynthesis; protoporphyrin-IX from protoporphyrinogen-IX: step 1/1.</text>
</comment>
<keyword evidence="1 7" id="KW-0285">Flavoprotein</keyword>
<comment type="catalytic activity">
    <reaction evidence="7">
        <text>protoporphyrinogen IX + 3 a quinone = protoporphyrin IX + 3 a quinol</text>
        <dbReference type="Rhea" id="RHEA:65032"/>
        <dbReference type="ChEBI" id="CHEBI:24646"/>
        <dbReference type="ChEBI" id="CHEBI:57306"/>
        <dbReference type="ChEBI" id="CHEBI:57307"/>
        <dbReference type="ChEBI" id="CHEBI:132124"/>
        <dbReference type="EC" id="1.3.5.3"/>
    </reaction>
</comment>
<dbReference type="PANTHER" id="PTHR38030:SF2">
    <property type="entry name" value="PROTOPORPHYRINOGEN IX DEHYDROGENASE [QUINONE]"/>
    <property type="match status" value="1"/>
</dbReference>
<comment type="function">
    <text evidence="7">Catalyzes the 6-electron oxidation of protoporphyrinogen IX to form protoporphyrin IX; under anaerobic conditions uses menaquinone as an electron acceptor, under aerobic conditions uses ubiquinone as an electron acceptor.</text>
</comment>
<keyword evidence="4 7" id="KW-0560">Oxidoreductase</keyword>
<accession>A0A411PI92</accession>
<keyword evidence="3 7" id="KW-0547">Nucleotide-binding</keyword>
<organism evidence="9 10">
    <name type="scientific">Shewanella maritima</name>
    <dbReference type="NCBI Taxonomy" id="2520507"/>
    <lineage>
        <taxon>Bacteria</taxon>
        <taxon>Pseudomonadati</taxon>
        <taxon>Pseudomonadota</taxon>
        <taxon>Gammaproteobacteria</taxon>
        <taxon>Alteromonadales</taxon>
        <taxon>Shewanellaceae</taxon>
        <taxon>Shewanella</taxon>
    </lineage>
</organism>
<evidence type="ECO:0000256" key="3">
    <source>
        <dbReference type="ARBA" id="ARBA00022741"/>
    </source>
</evidence>
<keyword evidence="2 7" id="KW-0288">FMN</keyword>
<evidence type="ECO:0000259" key="8">
    <source>
        <dbReference type="Pfam" id="PF12724"/>
    </source>
</evidence>
<dbReference type="InterPro" id="IPR044264">
    <property type="entry name" value="HemG"/>
</dbReference>
<dbReference type="GO" id="GO:0010181">
    <property type="term" value="F:FMN binding"/>
    <property type="evidence" value="ECO:0007669"/>
    <property type="project" value="UniProtKB-UniRule"/>
</dbReference>
<dbReference type="HAMAP" id="MF_00853">
    <property type="entry name" value="HemG"/>
    <property type="match status" value="1"/>
</dbReference>